<dbReference type="RefSeq" id="WP_181675756.1">
    <property type="nucleotide sequence ID" value="NZ_JABJVM010000003.1"/>
</dbReference>
<dbReference type="EMBL" id="JABJVM010000003">
    <property type="protein sequence ID" value="MBA3925533.1"/>
    <property type="molecule type" value="Genomic_DNA"/>
</dbReference>
<sequence>MMKNTFEHFRKIQKKTKPKRKLPKNKSSGKWLRRGIWLTIFLVGFAGLSGYFKSVRALKEIESTKASNVNAQVVSVTTDRPMEIFAENFIKAYFHRPLLMEQESYTDGMKKYFANGFPLEDISNVGARELISSSLFDVEKKKNYSVLIYQVAYNNITNQMATRIKQVPVKQGKKIVQKKITEKYTKEVKSKVTCLVHVPVQSVKGAYSVVDAVYYTTIPNLATSNGDVVTDDSANQDLDAVSTKQQGKVESFLQNFFENYASGTKEDMAFMMKNPETLDGMKQYKEIVSMRAYNQKQGVLVKVKVSFTDKQSSGTDVENFTLDLSKKEGQYFVSKLTHTLGGN</sequence>
<gene>
    <name evidence="1" type="ORF">HPK16_04175</name>
</gene>
<dbReference type="Pfam" id="PF12642">
    <property type="entry name" value="TpcC"/>
    <property type="match status" value="1"/>
</dbReference>
<proteinExistence type="predicted"/>
<organism evidence="1 2">
    <name type="scientific">Listeria rustica</name>
    <dbReference type="NCBI Taxonomy" id="2713503"/>
    <lineage>
        <taxon>Bacteria</taxon>
        <taxon>Bacillati</taxon>
        <taxon>Bacillota</taxon>
        <taxon>Bacilli</taxon>
        <taxon>Bacillales</taxon>
        <taxon>Listeriaceae</taxon>
        <taxon>Listeria</taxon>
    </lineage>
</organism>
<reference evidence="1 2" key="1">
    <citation type="submission" date="2020-08" db="EMBL/GenBank/DDBJ databases">
        <title>Listeria ohnekaius sp. nov. and Listeria portnoyii sp. nov. isolated from non-agricultural and natural environments.</title>
        <authorList>
            <person name="Weller D."/>
            <person name="Belias A.M."/>
            <person name="Liao J."/>
            <person name="Guo S."/>
            <person name="Orsi R.H."/>
            <person name="Wiedmann M."/>
        </authorList>
    </citation>
    <scope>NUCLEOTIDE SEQUENCE [LARGE SCALE GENOMIC DNA]</scope>
    <source>
        <strain evidence="1 2">FSL W9-0585</strain>
    </source>
</reference>
<dbReference type="CDD" id="cd16428">
    <property type="entry name" value="TcpC_C"/>
    <property type="match status" value="1"/>
</dbReference>
<dbReference type="Gene3D" id="3.10.450.540">
    <property type="match status" value="1"/>
</dbReference>
<dbReference type="InterPro" id="IPR024735">
    <property type="entry name" value="TcpC"/>
</dbReference>
<evidence type="ECO:0000313" key="1">
    <source>
        <dbReference type="EMBL" id="MBA3925533.1"/>
    </source>
</evidence>
<comment type="caution">
    <text evidence="1">The sequence shown here is derived from an EMBL/GenBank/DDBJ whole genome shotgun (WGS) entry which is preliminary data.</text>
</comment>
<evidence type="ECO:0000313" key="2">
    <source>
        <dbReference type="Proteomes" id="UP000548787"/>
    </source>
</evidence>
<dbReference type="Proteomes" id="UP000548787">
    <property type="component" value="Unassembled WGS sequence"/>
</dbReference>
<dbReference type="InterPro" id="IPR035628">
    <property type="entry name" value="TcpC_C"/>
</dbReference>
<protein>
    <submittedName>
        <fullName evidence="1">Conjugal transfer protein</fullName>
    </submittedName>
</protein>
<keyword evidence="2" id="KW-1185">Reference proteome</keyword>
<dbReference type="AlphaFoldDB" id="A0A7W1YFF5"/>
<accession>A0A7W1YFF5</accession>
<name>A0A7W1YFF5_9LIST</name>